<evidence type="ECO:0000313" key="3">
    <source>
        <dbReference type="EMBL" id="RYV50843.1"/>
    </source>
</evidence>
<dbReference type="RefSeq" id="WP_130102784.1">
    <property type="nucleotide sequence ID" value="NZ_SDWW01000025.1"/>
</dbReference>
<evidence type="ECO:0000313" key="4">
    <source>
        <dbReference type="Proteomes" id="UP000293764"/>
    </source>
</evidence>
<evidence type="ECO:0000259" key="2">
    <source>
        <dbReference type="Pfam" id="PF19803"/>
    </source>
</evidence>
<dbReference type="Proteomes" id="UP000293764">
    <property type="component" value="Unassembled WGS sequence"/>
</dbReference>
<gene>
    <name evidence="3" type="ORF">EUA98_11260</name>
</gene>
<keyword evidence="4" id="KW-1185">Reference proteome</keyword>
<protein>
    <recommendedName>
        <fullName evidence="2">DUF6286 domain-containing protein</fullName>
    </recommendedName>
</protein>
<dbReference type="InterPro" id="IPR046253">
    <property type="entry name" value="DUF6286"/>
</dbReference>
<keyword evidence="1" id="KW-0812">Transmembrane</keyword>
<dbReference type="AlphaFoldDB" id="A0A4Q5N0T8"/>
<comment type="caution">
    <text evidence="3">The sequence shown here is derived from an EMBL/GenBank/DDBJ whole genome shotgun (WGS) entry which is preliminary data.</text>
</comment>
<reference evidence="3 4" key="1">
    <citation type="submission" date="2019-01" db="EMBL/GenBank/DDBJ databases">
        <title>Novel species of Cellulomonas.</title>
        <authorList>
            <person name="Liu Q."/>
            <person name="Xin Y.-H."/>
        </authorList>
    </citation>
    <scope>NUCLEOTIDE SEQUENCE [LARGE SCALE GENOMIC DNA]</scope>
    <source>
        <strain evidence="3 4">HLT2-17</strain>
    </source>
</reference>
<dbReference type="EMBL" id="SDWW01000025">
    <property type="protein sequence ID" value="RYV50843.1"/>
    <property type="molecule type" value="Genomic_DNA"/>
</dbReference>
<name>A0A4Q5N0T8_9MICO</name>
<proteinExistence type="predicted"/>
<keyword evidence="1" id="KW-0472">Membrane</keyword>
<sequence length="197" mass="19980">MTTIAQPTGDAQPGAGARLEPLAAAKAPVGPGKITAVGVVLALGLLSLGVIALHDALIPSGLVAGPSWIDSGLTTLHGSEPAPWMVPSGLLMATVGVWALVTALRPRPSTAIALTARTGVYLRPRDVARIARTATENVDGVTSATANATRRTVTVSVRAIAPGQIAADVQQAVAHALDALAAAPRIRVRVTPERGPR</sequence>
<feature type="domain" description="DUF6286" evidence="2">
    <location>
        <begin position="95"/>
        <end position="191"/>
    </location>
</feature>
<keyword evidence="1" id="KW-1133">Transmembrane helix</keyword>
<dbReference type="Pfam" id="PF19803">
    <property type="entry name" value="DUF6286"/>
    <property type="match status" value="1"/>
</dbReference>
<evidence type="ECO:0000256" key="1">
    <source>
        <dbReference type="SAM" id="Phobius"/>
    </source>
</evidence>
<dbReference type="OrthoDB" id="5197468at2"/>
<organism evidence="3 4">
    <name type="scientific">Pengzhenrongella frigida</name>
    <dbReference type="NCBI Taxonomy" id="1259133"/>
    <lineage>
        <taxon>Bacteria</taxon>
        <taxon>Bacillati</taxon>
        <taxon>Actinomycetota</taxon>
        <taxon>Actinomycetes</taxon>
        <taxon>Micrococcales</taxon>
        <taxon>Pengzhenrongella</taxon>
    </lineage>
</organism>
<feature type="transmembrane region" description="Helical" evidence="1">
    <location>
        <begin position="84"/>
        <end position="104"/>
    </location>
</feature>
<accession>A0A4Q5N0T8</accession>
<feature type="transmembrane region" description="Helical" evidence="1">
    <location>
        <begin position="34"/>
        <end position="53"/>
    </location>
</feature>